<accession>A0ABR8Z7W4</accession>
<dbReference type="PANTHER" id="PTHR34988">
    <property type="entry name" value="PROTEIN, PUTATIVE-RELATED"/>
    <property type="match status" value="1"/>
</dbReference>
<dbReference type="PROSITE" id="PS51742">
    <property type="entry name" value="PPC"/>
    <property type="match status" value="1"/>
</dbReference>
<dbReference type="GO" id="GO:0003677">
    <property type="term" value="F:DNA binding"/>
    <property type="evidence" value="ECO:0007669"/>
    <property type="project" value="UniProtKB-KW"/>
</dbReference>
<proteinExistence type="predicted"/>
<dbReference type="CDD" id="cd11378">
    <property type="entry name" value="DUF296"/>
    <property type="match status" value="1"/>
</dbReference>
<dbReference type="SUPFAM" id="SSF117856">
    <property type="entry name" value="AF0104/ALDC/Ptd012-like"/>
    <property type="match status" value="1"/>
</dbReference>
<protein>
    <submittedName>
        <fullName evidence="2">DNA-binding protein</fullName>
    </submittedName>
</protein>
<evidence type="ECO:0000259" key="1">
    <source>
        <dbReference type="PROSITE" id="PS51742"/>
    </source>
</evidence>
<dbReference type="Proteomes" id="UP000637299">
    <property type="component" value="Unassembled WGS sequence"/>
</dbReference>
<dbReference type="Pfam" id="PF03479">
    <property type="entry name" value="PCC"/>
    <property type="match status" value="1"/>
</dbReference>
<dbReference type="PIRSF" id="PIRSF016702">
    <property type="entry name" value="DNA_bp_PD1"/>
    <property type="match status" value="1"/>
</dbReference>
<evidence type="ECO:0000313" key="2">
    <source>
        <dbReference type="EMBL" id="MBD8081380.1"/>
    </source>
</evidence>
<dbReference type="EMBL" id="JACYFS010000001">
    <property type="protein sequence ID" value="MBD8081380.1"/>
    <property type="molecule type" value="Genomic_DNA"/>
</dbReference>
<name>A0ABR8Z7W4_9FLAO</name>
<dbReference type="InterPro" id="IPR025707">
    <property type="entry name" value="DNA_bp_PD1"/>
</dbReference>
<dbReference type="PANTHER" id="PTHR34988:SF1">
    <property type="entry name" value="DNA-BINDING PROTEIN"/>
    <property type="match status" value="1"/>
</dbReference>
<organism evidence="2 3">
    <name type="scientific">Chryseobacterium caseinilyticum</name>
    <dbReference type="NCBI Taxonomy" id="2771428"/>
    <lineage>
        <taxon>Bacteria</taxon>
        <taxon>Pseudomonadati</taxon>
        <taxon>Bacteroidota</taxon>
        <taxon>Flavobacteriia</taxon>
        <taxon>Flavobacteriales</taxon>
        <taxon>Weeksellaceae</taxon>
        <taxon>Chryseobacterium group</taxon>
        <taxon>Chryseobacterium</taxon>
    </lineage>
</organism>
<dbReference type="RefSeq" id="WP_191735164.1">
    <property type="nucleotide sequence ID" value="NZ_JACYFS010000001.1"/>
</dbReference>
<keyword evidence="2" id="KW-0238">DNA-binding</keyword>
<feature type="domain" description="PPC" evidence="1">
    <location>
        <begin position="14"/>
        <end position="150"/>
    </location>
</feature>
<comment type="caution">
    <text evidence="2">The sequence shown here is derived from an EMBL/GenBank/DDBJ whole genome shotgun (WGS) entry which is preliminary data.</text>
</comment>
<evidence type="ECO:0000313" key="3">
    <source>
        <dbReference type="Proteomes" id="UP000637299"/>
    </source>
</evidence>
<dbReference type="Gene3D" id="3.30.1330.80">
    <property type="entry name" value="Hypothetical protein, similar to alpha- acetolactate decarboxylase, domain 2"/>
    <property type="match status" value="1"/>
</dbReference>
<reference evidence="2 3" key="1">
    <citation type="submission" date="2020-09" db="EMBL/GenBank/DDBJ databases">
        <title>Genome seq and assembly of Chryseobacterium sp.</title>
        <authorList>
            <person name="Chhetri G."/>
        </authorList>
    </citation>
    <scope>NUCLEOTIDE SEQUENCE [LARGE SCALE GENOMIC DNA]</scope>
    <source>
        <strain evidence="2 3">GCR10</strain>
    </source>
</reference>
<gene>
    <name evidence="2" type="ORF">IC610_02965</name>
</gene>
<keyword evidence="3" id="KW-1185">Reference proteome</keyword>
<sequence length="156" mass="17710">MKERILEGELWTAKKIENNYIVSIKDQSSIVQALNDFVLNQNIKSGQVTGIGAVSEATLRFFDFSTKEYVDKKFDEQMEVTNISGNVSVAENKPLLHLHITLGRQDYSAIAGHLQDAKIRGAGEFFFYPMEIPVFKTKNEDIGINLYDFEKSEDKP</sequence>
<dbReference type="InterPro" id="IPR005175">
    <property type="entry name" value="PPC_dom"/>
</dbReference>